<dbReference type="Pfam" id="PF01943">
    <property type="entry name" value="Polysacc_synt"/>
    <property type="match status" value="1"/>
</dbReference>
<feature type="transmembrane region" description="Helical" evidence="6">
    <location>
        <begin position="170"/>
        <end position="193"/>
    </location>
</feature>
<dbReference type="KEGG" id="tsig:D6T69_05630"/>
<keyword evidence="8" id="KW-1185">Reference proteome</keyword>
<evidence type="ECO:0000256" key="5">
    <source>
        <dbReference type="ARBA" id="ARBA00023136"/>
    </source>
</evidence>
<feature type="transmembrane region" description="Helical" evidence="6">
    <location>
        <begin position="81"/>
        <end position="107"/>
    </location>
</feature>
<evidence type="ECO:0000256" key="1">
    <source>
        <dbReference type="ARBA" id="ARBA00004651"/>
    </source>
</evidence>
<keyword evidence="3 6" id="KW-0812">Transmembrane</keyword>
<keyword evidence="4 6" id="KW-1133">Transmembrane helix</keyword>
<feature type="transmembrane region" description="Helical" evidence="6">
    <location>
        <begin position="213"/>
        <end position="234"/>
    </location>
</feature>
<dbReference type="PANTHER" id="PTHR30250:SF11">
    <property type="entry name" value="O-ANTIGEN TRANSPORTER-RELATED"/>
    <property type="match status" value="1"/>
</dbReference>
<protein>
    <recommendedName>
        <fullName evidence="9">Flippase</fullName>
    </recommendedName>
</protein>
<dbReference type="InterPro" id="IPR002797">
    <property type="entry name" value="Polysacc_synth"/>
</dbReference>
<dbReference type="InterPro" id="IPR050833">
    <property type="entry name" value="Poly_Biosynth_Transport"/>
</dbReference>
<gene>
    <name evidence="7" type="ORF">D6T69_05630</name>
</gene>
<feature type="transmembrane region" description="Helical" evidence="6">
    <location>
        <begin position="328"/>
        <end position="348"/>
    </location>
</feature>
<evidence type="ECO:0000313" key="7">
    <source>
        <dbReference type="EMBL" id="AZJ35028.1"/>
    </source>
</evidence>
<feature type="transmembrane region" description="Helical" evidence="6">
    <location>
        <begin position="12"/>
        <end position="32"/>
    </location>
</feature>
<dbReference type="Proteomes" id="UP000274593">
    <property type="component" value="Chromosome"/>
</dbReference>
<feature type="transmembrane region" description="Helical" evidence="6">
    <location>
        <begin position="39"/>
        <end position="61"/>
    </location>
</feature>
<evidence type="ECO:0000256" key="2">
    <source>
        <dbReference type="ARBA" id="ARBA00022475"/>
    </source>
</evidence>
<reference evidence="7 8" key="1">
    <citation type="submission" date="2018-09" db="EMBL/GenBank/DDBJ databases">
        <title>Insights into the microbiota of Asian seabass (Lates calcarifer) with tenacibaculosis symptoms and description of sp. nov. Tenacibaculum singaporense.</title>
        <authorList>
            <person name="Miyake S."/>
            <person name="Soh M."/>
            <person name="Azman M.N."/>
            <person name="Ngoh S.Y."/>
            <person name="Orban L."/>
        </authorList>
    </citation>
    <scope>NUCLEOTIDE SEQUENCE [LARGE SCALE GENOMIC DNA]</scope>
    <source>
        <strain evidence="7 8">DSM 106434</strain>
    </source>
</reference>
<dbReference type="GO" id="GO:0005886">
    <property type="term" value="C:plasma membrane"/>
    <property type="evidence" value="ECO:0007669"/>
    <property type="project" value="UniProtKB-SubCell"/>
</dbReference>
<keyword evidence="5 6" id="KW-0472">Membrane</keyword>
<evidence type="ECO:0008006" key="9">
    <source>
        <dbReference type="Google" id="ProtNLM"/>
    </source>
</evidence>
<feature type="transmembrane region" description="Helical" evidence="6">
    <location>
        <begin position="116"/>
        <end position="135"/>
    </location>
</feature>
<keyword evidence="2" id="KW-1003">Cell membrane</keyword>
<organism evidence="7 8">
    <name type="scientific">Tenacibaculum singaporense</name>
    <dbReference type="NCBI Taxonomy" id="2358479"/>
    <lineage>
        <taxon>Bacteria</taxon>
        <taxon>Pseudomonadati</taxon>
        <taxon>Bacteroidota</taxon>
        <taxon>Flavobacteriia</taxon>
        <taxon>Flavobacteriales</taxon>
        <taxon>Flavobacteriaceae</taxon>
        <taxon>Tenacibaculum</taxon>
    </lineage>
</organism>
<evidence type="ECO:0000256" key="4">
    <source>
        <dbReference type="ARBA" id="ARBA00022989"/>
    </source>
</evidence>
<proteinExistence type="predicted"/>
<dbReference type="EMBL" id="CP032548">
    <property type="protein sequence ID" value="AZJ35028.1"/>
    <property type="molecule type" value="Genomic_DNA"/>
</dbReference>
<name>A0A3S8R5I4_9FLAO</name>
<feature type="transmembrane region" description="Helical" evidence="6">
    <location>
        <begin position="355"/>
        <end position="376"/>
    </location>
</feature>
<evidence type="ECO:0000256" key="6">
    <source>
        <dbReference type="SAM" id="Phobius"/>
    </source>
</evidence>
<dbReference type="PANTHER" id="PTHR30250">
    <property type="entry name" value="PST FAMILY PREDICTED COLANIC ACID TRANSPORTER"/>
    <property type="match status" value="1"/>
</dbReference>
<evidence type="ECO:0000256" key="3">
    <source>
        <dbReference type="ARBA" id="ARBA00022692"/>
    </source>
</evidence>
<dbReference type="AlphaFoldDB" id="A0A3S8R5I4"/>
<feature type="transmembrane region" description="Helical" evidence="6">
    <location>
        <begin position="287"/>
        <end position="308"/>
    </location>
</feature>
<feature type="transmembrane region" description="Helical" evidence="6">
    <location>
        <begin position="141"/>
        <end position="163"/>
    </location>
</feature>
<feature type="transmembrane region" description="Helical" evidence="6">
    <location>
        <begin position="382"/>
        <end position="403"/>
    </location>
</feature>
<comment type="subcellular location">
    <subcellularLocation>
        <location evidence="1">Cell membrane</location>
        <topology evidence="1">Multi-pass membrane protein</topology>
    </subcellularLocation>
</comment>
<evidence type="ECO:0000313" key="8">
    <source>
        <dbReference type="Proteomes" id="UP000274593"/>
    </source>
</evidence>
<sequence length="407" mass="46182">MKALKYFLNTIYLYLAQGINLIFPILIYPFLIDKISLEGFGIIILLQVIMNYGTTLVDYGYNLIGTNEVSNSKSYENLASIVSKVLVVKFILLVLSFLMVFVSVFFIKPLQGKCEIVFLGWLNVVGIGLYPIWYFQGKEEMQLIGIINLVSKLVTIVGILLFIKGADDINLTVFFLSLSSVLCALFSWIYIYVRDKLRFSLPTPLEVISDLRIGFSIFLSNILVQLYSNFVLIISTGMLNTVEIGILGVYLKLRDVFVSVIGPIQQAVYPELSKLINSKLVKKTRELIRKTLFVLFSISIITSLGYYAFFDYINKLLFENNAEVLDMLAFLCILLIAPYGGLITRVLVANKKNKFVFLSTFFSGLFALVTSHIMVYKFSLKGALYVIFFSYLLNVVMGSYFLIKKKL</sequence>
<accession>A0A3S8R5I4</accession>